<comment type="caution">
    <text evidence="2">The sequence shown here is derived from an EMBL/GenBank/DDBJ whole genome shotgun (WGS) entry which is preliminary data.</text>
</comment>
<feature type="transmembrane region" description="Helical" evidence="1">
    <location>
        <begin position="26"/>
        <end position="50"/>
    </location>
</feature>
<feature type="transmembrane region" description="Helical" evidence="1">
    <location>
        <begin position="62"/>
        <end position="80"/>
    </location>
</feature>
<keyword evidence="3" id="KW-1185">Reference proteome</keyword>
<dbReference type="EMBL" id="JAGPXC010000004">
    <property type="protein sequence ID" value="KAH6654088.1"/>
    <property type="molecule type" value="Genomic_DNA"/>
</dbReference>
<organism evidence="2 3">
    <name type="scientific">Truncatella angustata</name>
    <dbReference type="NCBI Taxonomy" id="152316"/>
    <lineage>
        <taxon>Eukaryota</taxon>
        <taxon>Fungi</taxon>
        <taxon>Dikarya</taxon>
        <taxon>Ascomycota</taxon>
        <taxon>Pezizomycotina</taxon>
        <taxon>Sordariomycetes</taxon>
        <taxon>Xylariomycetidae</taxon>
        <taxon>Amphisphaeriales</taxon>
        <taxon>Sporocadaceae</taxon>
        <taxon>Truncatella</taxon>
    </lineage>
</organism>
<evidence type="ECO:0000313" key="3">
    <source>
        <dbReference type="Proteomes" id="UP000758603"/>
    </source>
</evidence>
<dbReference type="AlphaFoldDB" id="A0A9P8UKY3"/>
<dbReference type="RefSeq" id="XP_045958358.1">
    <property type="nucleotide sequence ID" value="XM_046095872.1"/>
</dbReference>
<dbReference type="Proteomes" id="UP000758603">
    <property type="component" value="Unassembled WGS sequence"/>
</dbReference>
<evidence type="ECO:0000313" key="2">
    <source>
        <dbReference type="EMBL" id="KAH6654088.1"/>
    </source>
</evidence>
<name>A0A9P8UKY3_9PEZI</name>
<protein>
    <submittedName>
        <fullName evidence="2">Uncharacterized protein</fullName>
    </submittedName>
</protein>
<proteinExistence type="predicted"/>
<gene>
    <name evidence="2" type="ORF">BKA67DRAFT_269662</name>
</gene>
<keyword evidence="1" id="KW-0812">Transmembrane</keyword>
<keyword evidence="1" id="KW-1133">Transmembrane helix</keyword>
<accession>A0A9P8UKY3</accession>
<evidence type="ECO:0000256" key="1">
    <source>
        <dbReference type="SAM" id="Phobius"/>
    </source>
</evidence>
<sequence>MMRSSPPSKTGRVNNPRTIKSPGVKVLLYFIFISFWGLILLTPVSLRSLASCGVTSRLTSKLYLVTRVLLPAPACSGLLLKRRPG</sequence>
<dbReference type="GeneID" id="70124765"/>
<keyword evidence="1" id="KW-0472">Membrane</keyword>
<reference evidence="2" key="1">
    <citation type="journal article" date="2021" name="Nat. Commun.">
        <title>Genetic determinants of endophytism in the Arabidopsis root mycobiome.</title>
        <authorList>
            <person name="Mesny F."/>
            <person name="Miyauchi S."/>
            <person name="Thiergart T."/>
            <person name="Pickel B."/>
            <person name="Atanasova L."/>
            <person name="Karlsson M."/>
            <person name="Huettel B."/>
            <person name="Barry K.W."/>
            <person name="Haridas S."/>
            <person name="Chen C."/>
            <person name="Bauer D."/>
            <person name="Andreopoulos W."/>
            <person name="Pangilinan J."/>
            <person name="LaButti K."/>
            <person name="Riley R."/>
            <person name="Lipzen A."/>
            <person name="Clum A."/>
            <person name="Drula E."/>
            <person name="Henrissat B."/>
            <person name="Kohler A."/>
            <person name="Grigoriev I.V."/>
            <person name="Martin F.M."/>
            <person name="Hacquard S."/>
        </authorList>
    </citation>
    <scope>NUCLEOTIDE SEQUENCE</scope>
    <source>
        <strain evidence="2">MPI-SDFR-AT-0073</strain>
    </source>
</reference>